<proteinExistence type="predicted"/>
<feature type="compositionally biased region" description="Low complexity" evidence="1">
    <location>
        <begin position="82"/>
        <end position="95"/>
    </location>
</feature>
<organism evidence="3 4">
    <name type="scientific">Branchiostoma floridae</name>
    <name type="common">Florida lancelet</name>
    <name type="synonym">Amphioxus</name>
    <dbReference type="NCBI Taxonomy" id="7739"/>
    <lineage>
        <taxon>Eukaryota</taxon>
        <taxon>Metazoa</taxon>
        <taxon>Chordata</taxon>
        <taxon>Cephalochordata</taxon>
        <taxon>Leptocardii</taxon>
        <taxon>Amphioxiformes</taxon>
        <taxon>Branchiostomatidae</taxon>
        <taxon>Branchiostoma</taxon>
    </lineage>
</organism>
<sequence>MMFAILLGDVDLTWVLKASPLSCVFLLTFILTLVLVMVNMFLAILVDSIKHVKDDVRRLRKENELTDFMIHRLKTMFRVTDKTSPPSSKITTSQPKPDRPPIPNTREG</sequence>
<dbReference type="PANTHER" id="PTHR10877">
    <property type="entry name" value="POLYCYSTIN FAMILY MEMBER"/>
    <property type="match status" value="1"/>
</dbReference>
<reference evidence="3" key="1">
    <citation type="journal article" date="2020" name="Nat. Ecol. Evol.">
        <title>Deeply conserved synteny resolves early events in vertebrate evolution.</title>
        <authorList>
            <person name="Simakov O."/>
            <person name="Marletaz F."/>
            <person name="Yue J.X."/>
            <person name="O'Connell B."/>
            <person name="Jenkins J."/>
            <person name="Brandt A."/>
            <person name="Calef R."/>
            <person name="Tung C.H."/>
            <person name="Huang T.K."/>
            <person name="Schmutz J."/>
            <person name="Satoh N."/>
            <person name="Yu J.K."/>
            <person name="Putnam N.H."/>
            <person name="Green R.E."/>
            <person name="Rokhsar D.S."/>
        </authorList>
    </citation>
    <scope>NUCLEOTIDE SEQUENCE [LARGE SCALE GENOMIC DNA]</scope>
    <source>
        <strain evidence="3">S238N-H82</strain>
    </source>
</reference>
<protein>
    <submittedName>
        <fullName evidence="4">Polycystin-2-like</fullName>
    </submittedName>
</protein>
<dbReference type="KEGG" id="bfo:118429313"/>
<evidence type="ECO:0000313" key="3">
    <source>
        <dbReference type="Proteomes" id="UP000001554"/>
    </source>
</evidence>
<dbReference type="InterPro" id="IPR051223">
    <property type="entry name" value="Polycystin"/>
</dbReference>
<feature type="transmembrane region" description="Helical" evidence="2">
    <location>
        <begin position="24"/>
        <end position="46"/>
    </location>
</feature>
<evidence type="ECO:0000256" key="2">
    <source>
        <dbReference type="SAM" id="Phobius"/>
    </source>
</evidence>
<reference evidence="4" key="2">
    <citation type="submission" date="2025-08" db="UniProtKB">
        <authorList>
            <consortium name="RefSeq"/>
        </authorList>
    </citation>
    <scope>IDENTIFICATION</scope>
    <source>
        <strain evidence="4">S238N-H82</strain>
        <tissue evidence="4">Testes</tissue>
    </source>
</reference>
<dbReference type="Gene3D" id="1.10.287.70">
    <property type="match status" value="1"/>
</dbReference>
<dbReference type="PANTHER" id="PTHR10877:SF150">
    <property type="entry name" value="REJ DOMAIN-CONTAINING PROTEIN"/>
    <property type="match status" value="1"/>
</dbReference>
<evidence type="ECO:0000256" key="1">
    <source>
        <dbReference type="SAM" id="MobiDB-lite"/>
    </source>
</evidence>
<dbReference type="Proteomes" id="UP000001554">
    <property type="component" value="Chromosome 13"/>
</dbReference>
<evidence type="ECO:0000313" key="4">
    <source>
        <dbReference type="RefSeq" id="XP_035695688.1"/>
    </source>
</evidence>
<dbReference type="AlphaFoldDB" id="A0A9J7M779"/>
<keyword evidence="3" id="KW-1185">Reference proteome</keyword>
<keyword evidence="2" id="KW-0812">Transmembrane</keyword>
<name>A0A9J7M779_BRAFL</name>
<keyword evidence="2" id="KW-0472">Membrane</keyword>
<accession>A0A9J7M779</accession>
<gene>
    <name evidence="4" type="primary">LOC118429313</name>
</gene>
<dbReference type="RefSeq" id="XP_035695688.1">
    <property type="nucleotide sequence ID" value="XM_035839795.1"/>
</dbReference>
<feature type="region of interest" description="Disordered" evidence="1">
    <location>
        <begin position="79"/>
        <end position="108"/>
    </location>
</feature>
<keyword evidence="2" id="KW-1133">Transmembrane helix</keyword>
<dbReference type="GeneID" id="118429313"/>